<dbReference type="Pfam" id="PF01841">
    <property type="entry name" value="Transglut_core"/>
    <property type="match status" value="1"/>
</dbReference>
<dbReference type="InterPro" id="IPR021878">
    <property type="entry name" value="TgpA_N"/>
</dbReference>
<evidence type="ECO:0000259" key="3">
    <source>
        <dbReference type="SMART" id="SM00460"/>
    </source>
</evidence>
<feature type="transmembrane region" description="Helical" evidence="2">
    <location>
        <begin position="71"/>
        <end position="92"/>
    </location>
</feature>
<organism evidence="4 5">
    <name type="scientific">Streptomonospora litoralis</name>
    <dbReference type="NCBI Taxonomy" id="2498135"/>
    <lineage>
        <taxon>Bacteria</taxon>
        <taxon>Bacillati</taxon>
        <taxon>Actinomycetota</taxon>
        <taxon>Actinomycetes</taxon>
        <taxon>Streptosporangiales</taxon>
        <taxon>Nocardiopsidaceae</taxon>
        <taxon>Streptomonospora</taxon>
    </lineage>
</organism>
<dbReference type="InterPro" id="IPR052901">
    <property type="entry name" value="Bact_TGase-like"/>
</dbReference>
<keyword evidence="2" id="KW-0472">Membrane</keyword>
<feature type="domain" description="Transglutaminase-like" evidence="3">
    <location>
        <begin position="487"/>
        <end position="557"/>
    </location>
</feature>
<gene>
    <name evidence="4" type="ORF">EKD16_22855</name>
</gene>
<evidence type="ECO:0000256" key="1">
    <source>
        <dbReference type="SAM" id="MobiDB-lite"/>
    </source>
</evidence>
<dbReference type="Gene3D" id="3.10.620.30">
    <property type="match status" value="1"/>
</dbReference>
<dbReference type="Proteomes" id="UP000292235">
    <property type="component" value="Chromosome"/>
</dbReference>
<evidence type="ECO:0000256" key="2">
    <source>
        <dbReference type="SAM" id="Phobius"/>
    </source>
</evidence>
<feature type="transmembrane region" description="Helical" evidence="2">
    <location>
        <begin position="45"/>
        <end position="64"/>
    </location>
</feature>
<proteinExistence type="predicted"/>
<reference evidence="4 5" key="1">
    <citation type="submission" date="2019-02" db="EMBL/GenBank/DDBJ databases">
        <authorList>
            <person name="Khodamoradi S."/>
            <person name="Hahnke R.L."/>
            <person name="Kaempfer P."/>
            <person name="Schumann P."/>
            <person name="Rohde M."/>
            <person name="Steinert M."/>
            <person name="Luzhetskyy A."/>
            <person name="Wink J."/>
            <person name="Ruckert C."/>
        </authorList>
    </citation>
    <scope>NUCLEOTIDE SEQUENCE [LARGE SCALE GENOMIC DNA]</scope>
    <source>
        <strain evidence="4 5">M2</strain>
    </source>
</reference>
<feature type="region of interest" description="Disordered" evidence="1">
    <location>
        <begin position="555"/>
        <end position="584"/>
    </location>
</feature>
<feature type="transmembrane region" description="Helical" evidence="2">
    <location>
        <begin position="153"/>
        <end position="170"/>
    </location>
</feature>
<accession>A0A4P6QA95</accession>
<dbReference type="InterPro" id="IPR002931">
    <property type="entry name" value="Transglutaminase-like"/>
</dbReference>
<feature type="transmembrane region" description="Helical" evidence="2">
    <location>
        <begin position="236"/>
        <end position="259"/>
    </location>
</feature>
<sequence>MTAPVEAAGDAVRKFVRAAAVPVALAAAGAAPGLAVAPGYVQPLAVAALLSGWAVAAVSVTVLLRRRLSAVATLLAGLPVAIGGVTALVATVPGPREHLLWGTVDAVAHSGARILTSSLPTAVAADTLALPASGVWLAAAASVLAVRGGHPLTALLCPLLALAGAAVLNGPEVRPAYYPAALFALAAVVVLAAAVDSGAARGTDGAGGDSPDTGAAVRPIADGTGGRRWARALPRALSLAGVLALVAALTAYVGPLALYGTPFRPADPRAAVAPPERDTPAVSPLSYLAAWSAEPGQRLLRVTSEVPTELRWATLSDFDGVTWLPAGRYRASSEVLPDLEHEVPPGDPRLVTVDVEGLPGHWLPVAGVPHRVEGVAVAFEPSSATLRTRTGPVDGLQYTALGHAPEYKEADLKEAGKPDRQEFAPYLALPEGAPPEIERIAAAYGDGTPYQRANWLAGHLRGNYGFDPEAPGGHGYANLAKLLVPPHEQGGGGTSGQFASAFALLARASGLPSRVVVGFGRGTPADGGGRLVRSGDAVAWGEVYLEGVGWAPFDVTPGDPKRNGATSESAAGGGGGATGGQAGAGAHQEEAGFFRVTGAPLDVAYAWGLVGRTAAGIAAALVLGALLAGTLRGARRGVRLGARDPRRRLDGAWWELRDSLRLAGAAPRPSDTVSDVLARSDELLPPAEGGSRAWTLGRTLNATAFVPPQERPGRVGADDAAAASAEVRAYTAALRHRLAWGRRLMWWLDPRPLFWRRR</sequence>
<dbReference type="KEGG" id="strr:EKD16_22855"/>
<keyword evidence="2" id="KW-1133">Transmembrane helix</keyword>
<dbReference type="SUPFAM" id="SSF54001">
    <property type="entry name" value="Cysteine proteinases"/>
    <property type="match status" value="1"/>
</dbReference>
<dbReference type="PANTHER" id="PTHR42736:SF1">
    <property type="entry name" value="PROTEIN-GLUTAMINE GAMMA-GLUTAMYLTRANSFERASE"/>
    <property type="match status" value="1"/>
</dbReference>
<keyword evidence="2" id="KW-0812">Transmembrane</keyword>
<name>A0A4P6QA95_9ACTN</name>
<dbReference type="PANTHER" id="PTHR42736">
    <property type="entry name" value="PROTEIN-GLUTAMINE GAMMA-GLUTAMYLTRANSFERASE"/>
    <property type="match status" value="1"/>
</dbReference>
<feature type="transmembrane region" description="Helical" evidence="2">
    <location>
        <begin position="176"/>
        <end position="195"/>
    </location>
</feature>
<dbReference type="Pfam" id="PF11992">
    <property type="entry name" value="TgpA_N"/>
    <property type="match status" value="1"/>
</dbReference>
<feature type="region of interest" description="Disordered" evidence="1">
    <location>
        <begin position="200"/>
        <end position="220"/>
    </location>
</feature>
<dbReference type="SMART" id="SM00460">
    <property type="entry name" value="TGc"/>
    <property type="match status" value="1"/>
</dbReference>
<keyword evidence="5" id="KW-1185">Reference proteome</keyword>
<dbReference type="AlphaFoldDB" id="A0A4P6QA95"/>
<protein>
    <submittedName>
        <fullName evidence="4">Transglutaminase-like superfamily protein</fullName>
    </submittedName>
</protein>
<evidence type="ECO:0000313" key="4">
    <source>
        <dbReference type="EMBL" id="QBI56324.1"/>
    </source>
</evidence>
<evidence type="ECO:0000313" key="5">
    <source>
        <dbReference type="Proteomes" id="UP000292235"/>
    </source>
</evidence>
<feature type="compositionally biased region" description="Gly residues" evidence="1">
    <location>
        <begin position="571"/>
        <end position="583"/>
    </location>
</feature>
<dbReference type="OrthoDB" id="9804023at2"/>
<feature type="transmembrane region" description="Helical" evidence="2">
    <location>
        <begin position="128"/>
        <end position="146"/>
    </location>
</feature>
<dbReference type="RefSeq" id="WP_131101132.1">
    <property type="nucleotide sequence ID" value="NZ_CP036455.1"/>
</dbReference>
<dbReference type="InterPro" id="IPR038765">
    <property type="entry name" value="Papain-like_cys_pep_sf"/>
</dbReference>
<dbReference type="EMBL" id="CP036455">
    <property type="protein sequence ID" value="QBI56324.1"/>
    <property type="molecule type" value="Genomic_DNA"/>
</dbReference>